<keyword evidence="11" id="KW-1185">Reference proteome</keyword>
<dbReference type="RefSeq" id="WP_099310623.1">
    <property type="nucleotide sequence ID" value="NZ_CP032101.1"/>
</dbReference>
<evidence type="ECO:0000256" key="8">
    <source>
        <dbReference type="SAM" id="Coils"/>
    </source>
</evidence>
<dbReference type="Gene3D" id="1.20.1600.10">
    <property type="entry name" value="Outer membrane efflux proteins (OEP)"/>
    <property type="match status" value="1"/>
</dbReference>
<accession>A0A347TK16</accession>
<dbReference type="SUPFAM" id="SSF56954">
    <property type="entry name" value="Outer membrane efflux proteins (OEP)"/>
    <property type="match status" value="1"/>
</dbReference>
<evidence type="ECO:0000256" key="6">
    <source>
        <dbReference type="ARBA" id="ARBA00023136"/>
    </source>
</evidence>
<dbReference type="GO" id="GO:1990281">
    <property type="term" value="C:efflux pump complex"/>
    <property type="evidence" value="ECO:0007669"/>
    <property type="project" value="TreeGrafter"/>
</dbReference>
<dbReference type="PANTHER" id="PTHR30026">
    <property type="entry name" value="OUTER MEMBRANE PROTEIN TOLC"/>
    <property type="match status" value="1"/>
</dbReference>
<evidence type="ECO:0000313" key="11">
    <source>
        <dbReference type="Proteomes" id="UP000224740"/>
    </source>
</evidence>
<keyword evidence="4" id="KW-1134">Transmembrane beta strand</keyword>
<dbReference type="InterPro" id="IPR003423">
    <property type="entry name" value="OMP_efflux"/>
</dbReference>
<keyword evidence="6" id="KW-0472">Membrane</keyword>
<proteinExistence type="inferred from homology"/>
<dbReference type="Proteomes" id="UP000224740">
    <property type="component" value="Unassembled WGS sequence"/>
</dbReference>
<dbReference type="InterPro" id="IPR051906">
    <property type="entry name" value="TolC-like"/>
</dbReference>
<feature type="coiled-coil region" evidence="8">
    <location>
        <begin position="130"/>
        <end position="161"/>
    </location>
</feature>
<dbReference type="GO" id="GO:0015562">
    <property type="term" value="F:efflux transmembrane transporter activity"/>
    <property type="evidence" value="ECO:0007669"/>
    <property type="project" value="InterPro"/>
</dbReference>
<evidence type="ECO:0000256" key="2">
    <source>
        <dbReference type="ARBA" id="ARBA00007613"/>
    </source>
</evidence>
<evidence type="ECO:0000313" key="10">
    <source>
        <dbReference type="EMBL" id="PHO15897.1"/>
    </source>
</evidence>
<dbReference type="Pfam" id="PF02321">
    <property type="entry name" value="OEP"/>
    <property type="match status" value="2"/>
</dbReference>
<dbReference type="EMBL" id="CP032101">
    <property type="protein sequence ID" value="AXX86944.1"/>
    <property type="molecule type" value="Genomic_DNA"/>
</dbReference>
<comment type="similarity">
    <text evidence="2">Belongs to the outer membrane factor (OMF) (TC 1.B.17) family.</text>
</comment>
<dbReference type="PANTHER" id="PTHR30026:SF20">
    <property type="entry name" value="OUTER MEMBRANE PROTEIN TOLC"/>
    <property type="match status" value="1"/>
</dbReference>
<comment type="subcellular location">
    <subcellularLocation>
        <location evidence="1">Cell outer membrane</location>
    </subcellularLocation>
</comment>
<evidence type="ECO:0000256" key="7">
    <source>
        <dbReference type="ARBA" id="ARBA00023237"/>
    </source>
</evidence>
<gene>
    <name evidence="9" type="ORF">AMRN_1201</name>
    <name evidence="10" type="ORF">CPH92_04835</name>
</gene>
<reference evidence="9 12" key="3">
    <citation type="submission" date="2018-08" db="EMBL/GenBank/DDBJ databases">
        <title>Complete genome of the Arcobacter marinus type strain JCM 15502.</title>
        <authorList>
            <person name="Miller W.G."/>
            <person name="Yee E."/>
            <person name="Huynh S."/>
            <person name="Parker C.T."/>
        </authorList>
    </citation>
    <scope>NUCLEOTIDE SEQUENCE [LARGE SCALE GENOMIC DNA]</scope>
    <source>
        <strain evidence="9 12">JCM 15502</strain>
    </source>
</reference>
<dbReference type="Proteomes" id="UP000264693">
    <property type="component" value="Chromosome"/>
</dbReference>
<reference evidence="10" key="2">
    <citation type="submission" date="2017-09" db="EMBL/GenBank/DDBJ databases">
        <authorList>
            <person name="Perez-Cataluna A."/>
            <person name="Figueras M.J."/>
            <person name="Salas-Masso N."/>
        </authorList>
    </citation>
    <scope>NUCLEOTIDE SEQUENCE</scope>
    <source>
        <strain evidence="10">CECT 7727</strain>
    </source>
</reference>
<organism evidence="9 12">
    <name type="scientific">Malaciobacter marinus</name>
    <dbReference type="NCBI Taxonomy" id="505249"/>
    <lineage>
        <taxon>Bacteria</taxon>
        <taxon>Pseudomonadati</taxon>
        <taxon>Campylobacterota</taxon>
        <taxon>Epsilonproteobacteria</taxon>
        <taxon>Campylobacterales</taxon>
        <taxon>Arcobacteraceae</taxon>
        <taxon>Malaciobacter</taxon>
    </lineage>
</organism>
<evidence type="ECO:0000256" key="1">
    <source>
        <dbReference type="ARBA" id="ARBA00004442"/>
    </source>
</evidence>
<dbReference type="GO" id="GO:0015288">
    <property type="term" value="F:porin activity"/>
    <property type="evidence" value="ECO:0007669"/>
    <property type="project" value="TreeGrafter"/>
</dbReference>
<sequence>MKKIYFLFFIPILLMGQTLDELIDLSIKNRLVDSYKSDLESLKKEYNSVKSGYLPSLNLGVNYSKANKEIASTPDNNTTLNASIDYTLYDGGKKYDRYSSYEMSIKGKKEDLSSIKNQISLDVTKYYYDYLSLLAKKDAKNKEIEQLKAQYERLNRFLEAGTTTEDEIQKIISRVQSANVSLHEIELELQTIIHNLKYITGQTVSIDDGSFVEPLKQEQIQSNRADINSLKFQVKALFEDASAQKSDYLPTISVSNTYTHADMNYDNSDFKAPYDEQNIFSVNLKWNIFSFGETKNRFESKYRKYISAKSKYEYEKNRANVDLQLAKKAYEIAKLKIDSAQAGLKAANSAYEVIKSKYQSGLIDNVAFLESLSEKYEAISVLKSALYDIEVKKANLIYHSGKNLKEYIR</sequence>
<dbReference type="GO" id="GO:0009279">
    <property type="term" value="C:cell outer membrane"/>
    <property type="evidence" value="ECO:0007669"/>
    <property type="project" value="UniProtKB-SubCell"/>
</dbReference>
<dbReference type="KEGG" id="amar:AMRN_1201"/>
<keyword evidence="8" id="KW-0175">Coiled coil</keyword>
<reference evidence="11" key="1">
    <citation type="submission" date="2017-09" db="EMBL/GenBank/DDBJ databases">
        <title>Arcobacter canalis sp. nov., a new species isolated from a water canal contaminated with urban sewage.</title>
        <authorList>
            <person name="Perez-Cataluna A."/>
            <person name="Salas-Masso N."/>
            <person name="Figueras M.J."/>
        </authorList>
    </citation>
    <scope>NUCLEOTIDE SEQUENCE [LARGE SCALE GENOMIC DNA]</scope>
    <source>
        <strain evidence="11">CECT 7727</strain>
    </source>
</reference>
<protein>
    <submittedName>
        <fullName evidence="9">RND family efflux system, outer membrane channel protein, TolC family</fullName>
    </submittedName>
    <submittedName>
        <fullName evidence="10">Transporter</fullName>
    </submittedName>
</protein>
<name>A0A347TK16_9BACT</name>
<keyword evidence="3" id="KW-0813">Transport</keyword>
<keyword evidence="5" id="KW-0812">Transmembrane</keyword>
<dbReference type="EMBL" id="NXAO01000018">
    <property type="protein sequence ID" value="PHO15897.1"/>
    <property type="molecule type" value="Genomic_DNA"/>
</dbReference>
<evidence type="ECO:0000256" key="4">
    <source>
        <dbReference type="ARBA" id="ARBA00022452"/>
    </source>
</evidence>
<evidence type="ECO:0000313" key="9">
    <source>
        <dbReference type="EMBL" id="AXX86944.1"/>
    </source>
</evidence>
<dbReference type="AlphaFoldDB" id="A0A347TK16"/>
<evidence type="ECO:0000313" key="12">
    <source>
        <dbReference type="Proteomes" id="UP000264693"/>
    </source>
</evidence>
<keyword evidence="7" id="KW-0998">Cell outer membrane</keyword>
<evidence type="ECO:0000256" key="3">
    <source>
        <dbReference type="ARBA" id="ARBA00022448"/>
    </source>
</evidence>
<evidence type="ECO:0000256" key="5">
    <source>
        <dbReference type="ARBA" id="ARBA00022692"/>
    </source>
</evidence>